<reference evidence="1" key="1">
    <citation type="journal article" date="2010" name="Nature">
        <title>The dynamic genome of Hydra.</title>
        <authorList>
            <person name="Chapman J.A."/>
            <person name="Kirkness E.F."/>
            <person name="Simakov O."/>
            <person name="Hampson S.E."/>
            <person name="Mitros T."/>
            <person name="Weinmaier T."/>
            <person name="Rattei T."/>
            <person name="Balasubramanian P.G."/>
            <person name="Borman J."/>
            <person name="Busam D."/>
            <person name="Disbennett K."/>
            <person name="Pfannkoch C."/>
            <person name="Sumin N."/>
            <person name="Sutton G."/>
            <person name="Viswanathan L."/>
            <person name="Walenz B."/>
            <person name="Goodstein D.M."/>
            <person name="Hellsten U."/>
            <person name="Kawashima T."/>
            <person name="Prochnik S.E."/>
            <person name="Putnam N.H."/>
            <person name="Shu S."/>
            <person name="Blumberg B."/>
            <person name="Dana C.E."/>
            <person name="Gee L."/>
            <person name="Kibler D.F."/>
            <person name="Law L."/>
            <person name="Lindgens D."/>
            <person name="Martinez D.E."/>
            <person name="Peng J."/>
            <person name="Wigge P.A."/>
            <person name="Bertulat B."/>
            <person name="Guder C."/>
            <person name="Nakamura Y."/>
            <person name="Ozbek S."/>
            <person name="Watanabe H."/>
            <person name="Khalturin K."/>
            <person name="Hemmrich G."/>
            <person name="Franke A."/>
            <person name="Augustin R."/>
            <person name="Fraune S."/>
            <person name="Hayakawa E."/>
            <person name="Hayakawa S."/>
            <person name="Hirose M."/>
            <person name="Hwang J."/>
            <person name="Ikeo K."/>
            <person name="Nishimiya-Fujisawa C."/>
            <person name="Ogura A."/>
            <person name="Takahashi T."/>
            <person name="Steinmetz P.R."/>
            <person name="Zhang X."/>
            <person name="Aufschnaiter R."/>
            <person name="Eder M.K."/>
            <person name="Gorny A.K."/>
            <person name="Salvenmoser W."/>
            <person name="Heimberg A.M."/>
            <person name="Wheeler B.M."/>
            <person name="Peterson K.J."/>
            <person name="Boettger A."/>
            <person name="Tischler P."/>
            <person name="Wolf A."/>
            <person name="Gojobori T."/>
            <person name="Remington K.A."/>
            <person name="Strausberg R.L."/>
            <person name="Venter J."/>
            <person name="Technau U."/>
            <person name="Hobmayer B."/>
            <person name="Bosch T.C."/>
            <person name="Holstein T.W."/>
            <person name="Fujisawa T."/>
            <person name="Bode H.R."/>
            <person name="David C.N."/>
            <person name="Rokhsar D.S."/>
            <person name="Steele R.E."/>
        </authorList>
    </citation>
    <scope>NUCLEOTIDE SEQUENCE</scope>
</reference>
<evidence type="ECO:0000313" key="1">
    <source>
        <dbReference type="EMBL" id="CBA29276.1"/>
    </source>
</evidence>
<dbReference type="AlphaFoldDB" id="C9YAI2"/>
<proteinExistence type="predicted"/>
<protein>
    <submittedName>
        <fullName evidence="1">Uncharacterized protein</fullName>
    </submittedName>
</protein>
<accession>C9YAI2</accession>
<name>C9YAI2_CURXX</name>
<gene>
    <name evidence="1" type="ORF">Csp_A11330</name>
</gene>
<sequence>MIDREVNPVEWSSFMQELEDANEHLAKLIADINAAPDYDSANLRVDLGHVFSHLNRAWARRELTSDFTDEEWERASFFPNDLDPI</sequence>
<dbReference type="EMBL" id="FN543104">
    <property type="protein sequence ID" value="CBA29276.1"/>
    <property type="molecule type" value="Genomic_DNA"/>
</dbReference>
<organism evidence="1">
    <name type="scientific">Curvibacter symbiont subsp. Hydra magnipapillata</name>
    <dbReference type="NCBI Taxonomy" id="667019"/>
    <lineage>
        <taxon>Bacteria</taxon>
        <taxon>Pseudomonadati</taxon>
        <taxon>Pseudomonadota</taxon>
        <taxon>Betaproteobacteria</taxon>
        <taxon>Burkholderiales</taxon>
        <taxon>Comamonadaceae</taxon>
        <taxon>Curvibacter</taxon>
    </lineage>
</organism>